<dbReference type="InterPro" id="IPR058240">
    <property type="entry name" value="rSAM_sf"/>
</dbReference>
<evidence type="ECO:0000259" key="5">
    <source>
        <dbReference type="PROSITE" id="PS51918"/>
    </source>
</evidence>
<dbReference type="PROSITE" id="PS51918">
    <property type="entry name" value="RADICAL_SAM"/>
    <property type="match status" value="1"/>
</dbReference>
<keyword evidence="3" id="KW-0408">Iron</keyword>
<evidence type="ECO:0000313" key="6">
    <source>
        <dbReference type="EMBL" id="SHH37157.1"/>
    </source>
</evidence>
<keyword evidence="2" id="KW-0479">Metal-binding</keyword>
<keyword evidence="4" id="KW-0411">Iron-sulfur</keyword>
<evidence type="ECO:0000313" key="7">
    <source>
        <dbReference type="Proteomes" id="UP000242592"/>
    </source>
</evidence>
<dbReference type="OrthoDB" id="5495221at2"/>
<evidence type="ECO:0000256" key="3">
    <source>
        <dbReference type="ARBA" id="ARBA00023004"/>
    </source>
</evidence>
<dbReference type="EMBL" id="FQXN01000003">
    <property type="protein sequence ID" value="SHH37157.1"/>
    <property type="molecule type" value="Genomic_DNA"/>
</dbReference>
<dbReference type="CDD" id="cd01335">
    <property type="entry name" value="Radical_SAM"/>
    <property type="match status" value="1"/>
</dbReference>
<dbReference type="GO" id="GO:0046872">
    <property type="term" value="F:metal ion binding"/>
    <property type="evidence" value="ECO:0007669"/>
    <property type="project" value="UniProtKB-KW"/>
</dbReference>
<accession>A0A1M5SEY4</accession>
<keyword evidence="7" id="KW-1185">Reference proteome</keyword>
<dbReference type="SMART" id="SM00729">
    <property type="entry name" value="Elp3"/>
    <property type="match status" value="1"/>
</dbReference>
<protein>
    <submittedName>
        <fullName evidence="6">Biotin synthase</fullName>
    </submittedName>
</protein>
<sequence>MILRASYGTLGLLGLTKSKIRMDTAYFMLDGKCVFDCHFCSHARSSVAHNKFLSRIIWKEIRMEDLKKLSNAKRVCIQVVSYPGYKEDLIEVLRHLKNHKVSVSVRALTFDEVKMYFDIGVDSVGLAVDIVNRKLFKMIRGGNYDKVLELIEKSSSKFPGKITTHVIVGLGETDKELINFFYYTKKLNVNVALFAFTPIKGTKLEKFPPPSRGRYRRIQLARFLIFEKNIEPEKFIFDNQGMLKEIEVGYFEGVGKAFLTSGCSFCTRPYYNEKPGEEPFNQFVYSKKLEVEAKKILEG</sequence>
<dbReference type="STRING" id="1123380.SAMN02745199_0841"/>
<dbReference type="GO" id="GO:0051536">
    <property type="term" value="F:iron-sulfur cluster binding"/>
    <property type="evidence" value="ECO:0007669"/>
    <property type="project" value="UniProtKB-KW"/>
</dbReference>
<keyword evidence="1" id="KW-0949">S-adenosyl-L-methionine</keyword>
<name>A0A1M5SEY4_9BACT</name>
<dbReference type="Pfam" id="PF04055">
    <property type="entry name" value="Radical_SAM"/>
    <property type="match status" value="1"/>
</dbReference>
<proteinExistence type="predicted"/>
<dbReference type="InterPro" id="IPR006638">
    <property type="entry name" value="Elp3/MiaA/NifB-like_rSAM"/>
</dbReference>
<organism evidence="6 7">
    <name type="scientific">Thermosipho atlanticus DSM 15807</name>
    <dbReference type="NCBI Taxonomy" id="1123380"/>
    <lineage>
        <taxon>Bacteria</taxon>
        <taxon>Thermotogati</taxon>
        <taxon>Thermotogota</taxon>
        <taxon>Thermotogae</taxon>
        <taxon>Thermotogales</taxon>
        <taxon>Fervidobacteriaceae</taxon>
        <taxon>Thermosipho</taxon>
    </lineage>
</organism>
<evidence type="ECO:0000256" key="1">
    <source>
        <dbReference type="ARBA" id="ARBA00022691"/>
    </source>
</evidence>
<dbReference type="SFLD" id="SFLDG01098">
    <property type="entry name" value="Uncharacterised_Radical_SAM_Su"/>
    <property type="match status" value="1"/>
</dbReference>
<dbReference type="GO" id="GO:0003824">
    <property type="term" value="F:catalytic activity"/>
    <property type="evidence" value="ECO:0007669"/>
    <property type="project" value="InterPro"/>
</dbReference>
<evidence type="ECO:0000256" key="2">
    <source>
        <dbReference type="ARBA" id="ARBA00022723"/>
    </source>
</evidence>
<reference evidence="7" key="1">
    <citation type="submission" date="2016-11" db="EMBL/GenBank/DDBJ databases">
        <authorList>
            <person name="Varghese N."/>
            <person name="Submissions S."/>
        </authorList>
    </citation>
    <scope>NUCLEOTIDE SEQUENCE [LARGE SCALE GENOMIC DNA]</scope>
    <source>
        <strain evidence="7">DSM 15807</strain>
    </source>
</reference>
<dbReference type="Proteomes" id="UP000242592">
    <property type="component" value="Unassembled WGS sequence"/>
</dbReference>
<dbReference type="InterPro" id="IPR007197">
    <property type="entry name" value="rSAM"/>
</dbReference>
<dbReference type="AlphaFoldDB" id="A0A1M5SEY4"/>
<gene>
    <name evidence="6" type="ORF">SAMN02745199_0841</name>
</gene>
<feature type="domain" description="Radical SAM core" evidence="5">
    <location>
        <begin position="17"/>
        <end position="233"/>
    </location>
</feature>
<dbReference type="InterPro" id="IPR013785">
    <property type="entry name" value="Aldolase_TIM"/>
</dbReference>
<dbReference type="SUPFAM" id="SSF102114">
    <property type="entry name" value="Radical SAM enzymes"/>
    <property type="match status" value="1"/>
</dbReference>
<dbReference type="Gene3D" id="3.20.20.70">
    <property type="entry name" value="Aldolase class I"/>
    <property type="match status" value="1"/>
</dbReference>
<evidence type="ECO:0000256" key="4">
    <source>
        <dbReference type="ARBA" id="ARBA00023014"/>
    </source>
</evidence>
<dbReference type="SFLD" id="SFLDS00029">
    <property type="entry name" value="Radical_SAM"/>
    <property type="match status" value="1"/>
</dbReference>
<dbReference type="RefSeq" id="WP_073072573.1">
    <property type="nucleotide sequence ID" value="NZ_FQXN01000003.1"/>
</dbReference>